<dbReference type="EMBL" id="UINC01046412">
    <property type="protein sequence ID" value="SVB54396.1"/>
    <property type="molecule type" value="Genomic_DNA"/>
</dbReference>
<feature type="non-terminal residue" evidence="1">
    <location>
        <position position="1"/>
    </location>
</feature>
<sequence>VSWLLLEEEEKVRQEKYYTAKKADFLVTVKLTGTLVATDVVTLKSELEGETTIHSIIDEGTEVEGNTIYEIKAGDTIQSIAEGQDKNSLSIQILNKDLDLEWED</sequence>
<organism evidence="1">
    <name type="scientific">marine metagenome</name>
    <dbReference type="NCBI Taxonomy" id="408172"/>
    <lineage>
        <taxon>unclassified sequences</taxon>
        <taxon>metagenomes</taxon>
        <taxon>ecological metagenomes</taxon>
    </lineage>
</organism>
<protein>
    <recommendedName>
        <fullName evidence="2">LysM domain-containing protein</fullName>
    </recommendedName>
</protein>
<name>A0A382EUE3_9ZZZZ</name>
<dbReference type="AlphaFoldDB" id="A0A382EUE3"/>
<evidence type="ECO:0008006" key="2">
    <source>
        <dbReference type="Google" id="ProtNLM"/>
    </source>
</evidence>
<accession>A0A382EUE3</accession>
<reference evidence="1" key="1">
    <citation type="submission" date="2018-05" db="EMBL/GenBank/DDBJ databases">
        <authorList>
            <person name="Lanie J.A."/>
            <person name="Ng W.-L."/>
            <person name="Kazmierczak K.M."/>
            <person name="Andrzejewski T.M."/>
            <person name="Davidsen T.M."/>
            <person name="Wayne K.J."/>
            <person name="Tettelin H."/>
            <person name="Glass J.I."/>
            <person name="Rusch D."/>
            <person name="Podicherti R."/>
            <person name="Tsui H.-C.T."/>
            <person name="Winkler M.E."/>
        </authorList>
    </citation>
    <scope>NUCLEOTIDE SEQUENCE</scope>
</reference>
<evidence type="ECO:0000313" key="1">
    <source>
        <dbReference type="EMBL" id="SVB54396.1"/>
    </source>
</evidence>
<gene>
    <name evidence="1" type="ORF">METZ01_LOCUS207250</name>
</gene>
<proteinExistence type="predicted"/>
<feature type="non-terminal residue" evidence="1">
    <location>
        <position position="104"/>
    </location>
</feature>